<keyword evidence="1" id="KW-0812">Transmembrane</keyword>
<keyword evidence="1" id="KW-1133">Transmembrane helix</keyword>
<protein>
    <submittedName>
        <fullName evidence="3">PH domain-containing protein</fullName>
    </submittedName>
</protein>
<dbReference type="InterPro" id="IPR054839">
    <property type="entry name" value="puhB_PGC"/>
</dbReference>
<organism evidence="3 4">
    <name type="scientific">Allopontixanthobacter sediminis</name>
    <dbReference type="NCBI Taxonomy" id="1689985"/>
    <lineage>
        <taxon>Bacteria</taxon>
        <taxon>Pseudomonadati</taxon>
        <taxon>Pseudomonadota</taxon>
        <taxon>Alphaproteobacteria</taxon>
        <taxon>Sphingomonadales</taxon>
        <taxon>Erythrobacteraceae</taxon>
        <taxon>Allopontixanthobacter</taxon>
    </lineage>
</organism>
<evidence type="ECO:0000313" key="3">
    <source>
        <dbReference type="EMBL" id="MXP44899.1"/>
    </source>
</evidence>
<dbReference type="NCBIfam" id="NF040894">
    <property type="entry name" value="puhB_PGC"/>
    <property type="match status" value="1"/>
</dbReference>
<comment type="caution">
    <text evidence="3">The sequence shown here is derived from an EMBL/GenBank/DDBJ whole genome shotgun (WGS) entry which is preliminary data.</text>
</comment>
<dbReference type="Proteomes" id="UP000431922">
    <property type="component" value="Unassembled WGS sequence"/>
</dbReference>
<name>A0A845BBF0_9SPHN</name>
<proteinExistence type="predicted"/>
<evidence type="ECO:0000313" key="4">
    <source>
        <dbReference type="Proteomes" id="UP000431922"/>
    </source>
</evidence>
<reference evidence="3 4" key="1">
    <citation type="submission" date="2019-12" db="EMBL/GenBank/DDBJ databases">
        <title>Genomic-based taxomic classification of the family Erythrobacteraceae.</title>
        <authorList>
            <person name="Xu L."/>
        </authorList>
    </citation>
    <scope>NUCLEOTIDE SEQUENCE [LARGE SCALE GENOMIC DNA]</scope>
    <source>
        <strain evidence="3 4">KCTC 42453</strain>
    </source>
</reference>
<dbReference type="AlphaFoldDB" id="A0A845BBF0"/>
<dbReference type="InterPro" id="IPR005182">
    <property type="entry name" value="YdbS-like_PH"/>
</dbReference>
<evidence type="ECO:0000259" key="2">
    <source>
        <dbReference type="Pfam" id="PF03703"/>
    </source>
</evidence>
<dbReference type="EMBL" id="WTYL01000002">
    <property type="protein sequence ID" value="MXP44899.1"/>
    <property type="molecule type" value="Genomic_DNA"/>
</dbReference>
<evidence type="ECO:0000256" key="1">
    <source>
        <dbReference type="SAM" id="Phobius"/>
    </source>
</evidence>
<feature type="transmembrane region" description="Helical" evidence="1">
    <location>
        <begin position="63"/>
        <end position="84"/>
    </location>
</feature>
<feature type="domain" description="YdbS-like PH" evidence="2">
    <location>
        <begin position="86"/>
        <end position="174"/>
    </location>
</feature>
<gene>
    <name evidence="3" type="ORF">GRI65_10565</name>
</gene>
<keyword evidence="4" id="KW-1185">Reference proteome</keyword>
<dbReference type="Pfam" id="PF03703">
    <property type="entry name" value="bPH_2"/>
    <property type="match status" value="1"/>
</dbReference>
<accession>A0A845BBF0</accession>
<feature type="transmembrane region" description="Helical" evidence="1">
    <location>
        <begin position="38"/>
        <end position="56"/>
    </location>
</feature>
<keyword evidence="1" id="KW-0472">Membrane</keyword>
<sequence>MSEYDHEPTRGLPEALPEDEHIIWQGKPEWKKLAATALHIRLAVLYFALIAGVSLMRSDANTAAAMVVFAVVVTGFLVLFAYGVDRTTVYTLTNKRIVLRIGVALNKCINIPLSEIDTANLKTLPGGSGSIVLTLKGLPRMGYLMLWPHARSLRIVRPQPMLRAIPDAARVARLLFNAAREVQPVAPIAQAPVTVDEPELEGLAA</sequence>
<dbReference type="RefSeq" id="WP_160756434.1">
    <property type="nucleotide sequence ID" value="NZ_WTYL01000002.1"/>
</dbReference>
<dbReference type="OrthoDB" id="7345733at2"/>